<reference evidence="1 2" key="1">
    <citation type="submission" date="2020-09" db="EMBL/GenBank/DDBJ databases">
        <title>De no assembly of potato wild relative species, Solanum commersonii.</title>
        <authorList>
            <person name="Cho K."/>
        </authorList>
    </citation>
    <scope>NUCLEOTIDE SEQUENCE [LARGE SCALE GENOMIC DNA]</scope>
    <source>
        <strain evidence="1">LZ3.2</strain>
        <tissue evidence="1">Leaf</tissue>
    </source>
</reference>
<dbReference type="Proteomes" id="UP000824120">
    <property type="component" value="Chromosome 11"/>
</dbReference>
<comment type="caution">
    <text evidence="1">The sequence shown here is derived from an EMBL/GenBank/DDBJ whole genome shotgun (WGS) entry which is preliminary data.</text>
</comment>
<sequence>MWLLEIRGGHHAYGLFVLSYGYDCTSRFIDVEKGREIQVFNEDQVVGVVKFPPNNYNLLLSRGSKGHLKIWNIRVVKVLVRNIKVYDEACVDIVFHLVMFNVVALSSWSGQVSVAET</sequence>
<evidence type="ECO:0000313" key="1">
    <source>
        <dbReference type="EMBL" id="KAG5576849.1"/>
    </source>
</evidence>
<gene>
    <name evidence="1" type="ORF">H5410_056983</name>
</gene>
<dbReference type="SUPFAM" id="SSF50978">
    <property type="entry name" value="WD40 repeat-like"/>
    <property type="match status" value="1"/>
</dbReference>
<dbReference type="PANTHER" id="PTHR44566">
    <property type="entry name" value="TRANSDUCIN/WD40 REPEAT-LIKE SUPERFAMILY PROTEIN"/>
    <property type="match status" value="1"/>
</dbReference>
<dbReference type="Gene3D" id="2.130.10.10">
    <property type="entry name" value="YVTN repeat-like/Quinoprotein amine dehydrogenase"/>
    <property type="match status" value="1"/>
</dbReference>
<protein>
    <submittedName>
        <fullName evidence="1">Uncharacterized protein</fullName>
    </submittedName>
</protein>
<dbReference type="AlphaFoldDB" id="A0A9J5WLP5"/>
<keyword evidence="2" id="KW-1185">Reference proteome</keyword>
<dbReference type="InterPro" id="IPR015943">
    <property type="entry name" value="WD40/YVTN_repeat-like_dom_sf"/>
</dbReference>
<dbReference type="InterPro" id="IPR053053">
    <property type="entry name" value="WD_repeat_protein"/>
</dbReference>
<organism evidence="1 2">
    <name type="scientific">Solanum commersonii</name>
    <name type="common">Commerson's wild potato</name>
    <name type="synonym">Commerson's nightshade</name>
    <dbReference type="NCBI Taxonomy" id="4109"/>
    <lineage>
        <taxon>Eukaryota</taxon>
        <taxon>Viridiplantae</taxon>
        <taxon>Streptophyta</taxon>
        <taxon>Embryophyta</taxon>
        <taxon>Tracheophyta</taxon>
        <taxon>Spermatophyta</taxon>
        <taxon>Magnoliopsida</taxon>
        <taxon>eudicotyledons</taxon>
        <taxon>Gunneridae</taxon>
        <taxon>Pentapetalae</taxon>
        <taxon>asterids</taxon>
        <taxon>lamiids</taxon>
        <taxon>Solanales</taxon>
        <taxon>Solanaceae</taxon>
        <taxon>Solanoideae</taxon>
        <taxon>Solaneae</taxon>
        <taxon>Solanum</taxon>
    </lineage>
</organism>
<evidence type="ECO:0000313" key="2">
    <source>
        <dbReference type="Proteomes" id="UP000824120"/>
    </source>
</evidence>
<dbReference type="PANTHER" id="PTHR44566:SF1">
    <property type="entry name" value="WD REPEAT-CONTAINING PROTEIN 25"/>
    <property type="match status" value="1"/>
</dbReference>
<accession>A0A9J5WLP5</accession>
<dbReference type="OrthoDB" id="256303at2759"/>
<dbReference type="EMBL" id="JACXVP010000011">
    <property type="protein sequence ID" value="KAG5576849.1"/>
    <property type="molecule type" value="Genomic_DNA"/>
</dbReference>
<proteinExistence type="predicted"/>
<name>A0A9J5WLP5_SOLCO</name>
<dbReference type="InterPro" id="IPR036322">
    <property type="entry name" value="WD40_repeat_dom_sf"/>
</dbReference>